<comment type="caution">
    <text evidence="6">The sequence shown here is derived from an EMBL/GenBank/DDBJ whole genome shotgun (WGS) entry which is preliminary data.</text>
</comment>
<dbReference type="InterPro" id="IPR058031">
    <property type="entry name" value="AAA_lid_NorR"/>
</dbReference>
<dbReference type="PROSITE" id="PS00688">
    <property type="entry name" value="SIGMA54_INTERACT_3"/>
    <property type="match status" value="1"/>
</dbReference>
<dbReference type="AlphaFoldDB" id="A0A645CHF1"/>
<dbReference type="Gene3D" id="1.10.10.60">
    <property type="entry name" value="Homeodomain-like"/>
    <property type="match status" value="1"/>
</dbReference>
<protein>
    <submittedName>
        <fullName evidence="6">Anaerobic nitric oxide reductase transcription regulator NorR</fullName>
    </submittedName>
</protein>
<dbReference type="SUPFAM" id="SSF52540">
    <property type="entry name" value="P-loop containing nucleoside triphosphate hydrolases"/>
    <property type="match status" value="1"/>
</dbReference>
<dbReference type="GO" id="GO:0003677">
    <property type="term" value="F:DNA binding"/>
    <property type="evidence" value="ECO:0007669"/>
    <property type="project" value="UniProtKB-KW"/>
</dbReference>
<organism evidence="6">
    <name type="scientific">bioreactor metagenome</name>
    <dbReference type="NCBI Taxonomy" id="1076179"/>
    <lineage>
        <taxon>unclassified sequences</taxon>
        <taxon>metagenomes</taxon>
        <taxon>ecological metagenomes</taxon>
    </lineage>
</organism>
<evidence type="ECO:0000259" key="5">
    <source>
        <dbReference type="PROSITE" id="PS50045"/>
    </source>
</evidence>
<dbReference type="InterPro" id="IPR002078">
    <property type="entry name" value="Sigma_54_int"/>
</dbReference>
<keyword evidence="1" id="KW-0547">Nucleotide-binding</keyword>
<evidence type="ECO:0000256" key="4">
    <source>
        <dbReference type="ARBA" id="ARBA00023163"/>
    </source>
</evidence>
<name>A0A645CHF1_9ZZZZ</name>
<dbReference type="InterPro" id="IPR030828">
    <property type="entry name" value="HTH_TyrR"/>
</dbReference>
<feature type="domain" description="Sigma-54 factor interaction" evidence="5">
    <location>
        <begin position="1"/>
        <end position="49"/>
    </location>
</feature>
<evidence type="ECO:0000256" key="2">
    <source>
        <dbReference type="ARBA" id="ARBA00022840"/>
    </source>
</evidence>
<evidence type="ECO:0000256" key="1">
    <source>
        <dbReference type="ARBA" id="ARBA00022741"/>
    </source>
</evidence>
<dbReference type="GO" id="GO:0005524">
    <property type="term" value="F:ATP binding"/>
    <property type="evidence" value="ECO:0007669"/>
    <property type="project" value="UniProtKB-KW"/>
</dbReference>
<dbReference type="NCBIfam" id="TIGR04381">
    <property type="entry name" value="HTH_TypR"/>
    <property type="match status" value="1"/>
</dbReference>
<dbReference type="SUPFAM" id="SSF46689">
    <property type="entry name" value="Homeodomain-like"/>
    <property type="match status" value="1"/>
</dbReference>
<dbReference type="EMBL" id="VSSQ01027222">
    <property type="protein sequence ID" value="MPM76349.1"/>
    <property type="molecule type" value="Genomic_DNA"/>
</dbReference>
<sequence>MAGYFLKRFSIRLNKQVTAFSDTALNKLSDYHWPGNIRELENVIERAVNISDSDVIIAEQIFFDQDYTPTERTTLPQQSSTLHEIVSKVEREVLAKAVTQYSTLRQIGDSLGLSHTAVLKKLRKYGLSLTKKA</sequence>
<accession>A0A645CHF1</accession>
<gene>
    <name evidence="6" type="primary">norR_114</name>
    <name evidence="6" type="ORF">SDC9_123347</name>
</gene>
<dbReference type="Pfam" id="PF18024">
    <property type="entry name" value="HTH_50"/>
    <property type="match status" value="1"/>
</dbReference>
<evidence type="ECO:0000313" key="6">
    <source>
        <dbReference type="EMBL" id="MPM76349.1"/>
    </source>
</evidence>
<dbReference type="InterPro" id="IPR027417">
    <property type="entry name" value="P-loop_NTPase"/>
</dbReference>
<dbReference type="Pfam" id="PF25601">
    <property type="entry name" value="AAA_lid_14"/>
    <property type="match status" value="1"/>
</dbReference>
<dbReference type="InterPro" id="IPR009057">
    <property type="entry name" value="Homeodomain-like_sf"/>
</dbReference>
<keyword evidence="4" id="KW-0804">Transcription</keyword>
<dbReference type="Gene3D" id="1.10.8.60">
    <property type="match status" value="1"/>
</dbReference>
<dbReference type="PROSITE" id="PS50045">
    <property type="entry name" value="SIGMA54_INTERACT_4"/>
    <property type="match status" value="1"/>
</dbReference>
<reference evidence="6" key="1">
    <citation type="submission" date="2019-08" db="EMBL/GenBank/DDBJ databases">
        <authorList>
            <person name="Kucharzyk K."/>
            <person name="Murdoch R.W."/>
            <person name="Higgins S."/>
            <person name="Loffler F."/>
        </authorList>
    </citation>
    <scope>NUCLEOTIDE SEQUENCE</scope>
</reference>
<dbReference type="PANTHER" id="PTHR32071">
    <property type="entry name" value="TRANSCRIPTIONAL REGULATORY PROTEIN"/>
    <property type="match status" value="1"/>
</dbReference>
<dbReference type="GO" id="GO:0006355">
    <property type="term" value="P:regulation of DNA-templated transcription"/>
    <property type="evidence" value="ECO:0007669"/>
    <property type="project" value="InterPro"/>
</dbReference>
<evidence type="ECO:0000256" key="3">
    <source>
        <dbReference type="ARBA" id="ARBA00023015"/>
    </source>
</evidence>
<proteinExistence type="predicted"/>
<keyword evidence="3" id="KW-0805">Transcription regulation</keyword>
<keyword evidence="2" id="KW-0067">ATP-binding</keyword>
<dbReference type="InterPro" id="IPR025944">
    <property type="entry name" value="Sigma_54_int_dom_CS"/>
</dbReference>
<dbReference type="PANTHER" id="PTHR32071:SF57">
    <property type="entry name" value="C4-DICARBOXYLATE TRANSPORT TRANSCRIPTIONAL REGULATORY PROTEIN DCTD"/>
    <property type="match status" value="1"/>
</dbReference>